<comment type="similarity">
    <text evidence="1">Belongs to the short-chain dehydrogenases/reductases (SDR) family.</text>
</comment>
<evidence type="ECO:0000256" key="2">
    <source>
        <dbReference type="ARBA" id="ARBA00023002"/>
    </source>
</evidence>
<organism evidence="4 5">
    <name type="scientific">Massariosphaeria phaeospora</name>
    <dbReference type="NCBI Taxonomy" id="100035"/>
    <lineage>
        <taxon>Eukaryota</taxon>
        <taxon>Fungi</taxon>
        <taxon>Dikarya</taxon>
        <taxon>Ascomycota</taxon>
        <taxon>Pezizomycotina</taxon>
        <taxon>Dothideomycetes</taxon>
        <taxon>Pleosporomycetidae</taxon>
        <taxon>Pleosporales</taxon>
        <taxon>Pleosporales incertae sedis</taxon>
        <taxon>Massariosphaeria</taxon>
    </lineage>
</organism>
<dbReference type="PANTHER" id="PTHR24320">
    <property type="entry name" value="RETINOL DEHYDROGENASE"/>
    <property type="match status" value="1"/>
</dbReference>
<dbReference type="SUPFAM" id="SSF51735">
    <property type="entry name" value="NAD(P)-binding Rossmann-fold domains"/>
    <property type="match status" value="1"/>
</dbReference>
<evidence type="ECO:0000313" key="5">
    <source>
        <dbReference type="Proteomes" id="UP000481861"/>
    </source>
</evidence>
<evidence type="ECO:0000256" key="1">
    <source>
        <dbReference type="ARBA" id="ARBA00006484"/>
    </source>
</evidence>
<dbReference type="OrthoDB" id="191139at2759"/>
<evidence type="ECO:0000313" key="4">
    <source>
        <dbReference type="EMBL" id="KAF2875661.1"/>
    </source>
</evidence>
<dbReference type="PANTHER" id="PTHR24320:SF272">
    <property type="entry name" value="NAD(P)-BINDING ROSSMANN-FOLD SUPERFAMILY PROTEIN"/>
    <property type="match status" value="1"/>
</dbReference>
<keyword evidence="2" id="KW-0560">Oxidoreductase</keyword>
<dbReference type="PRINTS" id="PR00081">
    <property type="entry name" value="GDHRDH"/>
</dbReference>
<comment type="caution">
    <text evidence="4">The sequence shown here is derived from an EMBL/GenBank/DDBJ whole genome shotgun (WGS) entry which is preliminary data.</text>
</comment>
<dbReference type="Pfam" id="PF00106">
    <property type="entry name" value="adh_short"/>
    <property type="match status" value="1"/>
</dbReference>
<feature type="compositionally biased region" description="Polar residues" evidence="3">
    <location>
        <begin position="8"/>
        <end position="22"/>
    </location>
</feature>
<dbReference type="Proteomes" id="UP000481861">
    <property type="component" value="Unassembled WGS sequence"/>
</dbReference>
<protein>
    <recommendedName>
        <fullName evidence="6">Short-chain dehydrogenase</fullName>
    </recommendedName>
</protein>
<name>A0A7C8MFH7_9PLEO</name>
<dbReference type="Gene3D" id="3.40.50.720">
    <property type="entry name" value="NAD(P)-binding Rossmann-like Domain"/>
    <property type="match status" value="1"/>
</dbReference>
<evidence type="ECO:0000256" key="3">
    <source>
        <dbReference type="SAM" id="MobiDB-lite"/>
    </source>
</evidence>
<evidence type="ECO:0008006" key="6">
    <source>
        <dbReference type="Google" id="ProtNLM"/>
    </source>
</evidence>
<gene>
    <name evidence="4" type="ORF">BDV95DRAFT_562358</name>
</gene>
<reference evidence="4 5" key="1">
    <citation type="submission" date="2020-01" db="EMBL/GenBank/DDBJ databases">
        <authorList>
            <consortium name="DOE Joint Genome Institute"/>
            <person name="Haridas S."/>
            <person name="Albert R."/>
            <person name="Binder M."/>
            <person name="Bloem J."/>
            <person name="Labutti K."/>
            <person name="Salamov A."/>
            <person name="Andreopoulos B."/>
            <person name="Baker S.E."/>
            <person name="Barry K."/>
            <person name="Bills G."/>
            <person name="Bluhm B.H."/>
            <person name="Cannon C."/>
            <person name="Castanera R."/>
            <person name="Culley D.E."/>
            <person name="Daum C."/>
            <person name="Ezra D."/>
            <person name="Gonzalez J.B."/>
            <person name="Henrissat B."/>
            <person name="Kuo A."/>
            <person name="Liang C."/>
            <person name="Lipzen A."/>
            <person name="Lutzoni F."/>
            <person name="Magnuson J."/>
            <person name="Mondo S."/>
            <person name="Nolan M."/>
            <person name="Ohm R."/>
            <person name="Pangilinan J."/>
            <person name="Park H.-J.H."/>
            <person name="Ramirez L."/>
            <person name="Alfaro M."/>
            <person name="Sun H."/>
            <person name="Tritt A."/>
            <person name="Yoshinaga Y."/>
            <person name="Zwiers L.-H.L."/>
            <person name="Turgeon B.G."/>
            <person name="Goodwin S.B."/>
            <person name="Spatafora J.W."/>
            <person name="Crous P.W."/>
            <person name="Grigoriev I.V."/>
        </authorList>
    </citation>
    <scope>NUCLEOTIDE SEQUENCE [LARGE SCALE GENOMIC DNA]</scope>
    <source>
        <strain evidence="4 5">CBS 611.86</strain>
    </source>
</reference>
<dbReference type="InterPro" id="IPR036291">
    <property type="entry name" value="NAD(P)-bd_dom_sf"/>
</dbReference>
<dbReference type="GO" id="GO:0016491">
    <property type="term" value="F:oxidoreductase activity"/>
    <property type="evidence" value="ECO:0007669"/>
    <property type="project" value="UniProtKB-KW"/>
</dbReference>
<keyword evidence="5" id="KW-1185">Reference proteome</keyword>
<dbReference type="InterPro" id="IPR002347">
    <property type="entry name" value="SDR_fam"/>
</dbReference>
<proteinExistence type="inferred from homology"/>
<accession>A0A7C8MFH7</accession>
<dbReference type="EMBL" id="JAADJZ010000004">
    <property type="protein sequence ID" value="KAF2875661.1"/>
    <property type="molecule type" value="Genomic_DNA"/>
</dbReference>
<feature type="region of interest" description="Disordered" evidence="3">
    <location>
        <begin position="1"/>
        <end position="28"/>
    </location>
</feature>
<dbReference type="AlphaFoldDB" id="A0A7C8MFH7"/>
<sequence>MSDDLPRSTYQHINKPHSSSYRPDQAVPNPSILQVHPFIRMSRYTSAHDPVNLNGAGDARPTALQIIKDEGLINKLSGKVFLVTGVSAGIGIETLRALHATGADVYGTVRNLAKGQAVVDRILAEKGESKGKIGLIHMELDSFESVRKGANEFLEQSGGKCNLIIANAGVMATPEGRTKDGWETQFGTNHLGHFLLFQLLKDALLASATAAYPSRFVSVTSTGHRFHSIKFDDYNFAKTPYEAWTAYGQSKTANIYLANAIERHFAARHLHATSVHPGNIMGTGLAQHLQPEVVAAMGLETWEVKRTMKSAEQGAATQVFAAVGEEWRQKGGRYLQECTEEMRKVEGVGLEGGYASWAYDQEAEERLWRESFGMVGLEQPKE</sequence>